<dbReference type="AlphaFoldDB" id="A0A1M6J7Z9"/>
<evidence type="ECO:0000256" key="1">
    <source>
        <dbReference type="ARBA" id="ARBA00005085"/>
    </source>
</evidence>
<dbReference type="GO" id="GO:0016979">
    <property type="term" value="F:lipoate-protein ligase activity"/>
    <property type="evidence" value="ECO:0007669"/>
    <property type="project" value="UniProtKB-EC"/>
</dbReference>
<evidence type="ECO:0000313" key="10">
    <source>
        <dbReference type="Proteomes" id="UP000184301"/>
    </source>
</evidence>
<dbReference type="EC" id="6.3.1.20" evidence="3"/>
<dbReference type="RefSeq" id="WP_073104722.1">
    <property type="nucleotide sequence ID" value="NZ_FQZY01000008.1"/>
</dbReference>
<keyword evidence="4 9" id="KW-0436">Ligase</keyword>
<evidence type="ECO:0000256" key="7">
    <source>
        <dbReference type="ARBA" id="ARBA00048037"/>
    </source>
</evidence>
<dbReference type="Proteomes" id="UP000184301">
    <property type="component" value="Unassembled WGS sequence"/>
</dbReference>
<comment type="catalytic activity">
    <reaction evidence="7">
        <text>L-lysyl-[lipoyl-carrier protein] + (R)-lipoate + ATP = N(6)-[(R)-lipoyl]-L-lysyl-[lipoyl-carrier protein] + AMP + diphosphate + H(+)</text>
        <dbReference type="Rhea" id="RHEA:49288"/>
        <dbReference type="Rhea" id="RHEA-COMP:10500"/>
        <dbReference type="Rhea" id="RHEA-COMP:10502"/>
        <dbReference type="ChEBI" id="CHEBI:15378"/>
        <dbReference type="ChEBI" id="CHEBI:29969"/>
        <dbReference type="ChEBI" id="CHEBI:30616"/>
        <dbReference type="ChEBI" id="CHEBI:33019"/>
        <dbReference type="ChEBI" id="CHEBI:83088"/>
        <dbReference type="ChEBI" id="CHEBI:83099"/>
        <dbReference type="ChEBI" id="CHEBI:456215"/>
        <dbReference type="EC" id="6.3.1.20"/>
    </reaction>
</comment>
<feature type="domain" description="BPL/LPL catalytic" evidence="8">
    <location>
        <begin position="28"/>
        <end position="215"/>
    </location>
</feature>
<dbReference type="GO" id="GO:0009249">
    <property type="term" value="P:protein lipoylation"/>
    <property type="evidence" value="ECO:0007669"/>
    <property type="project" value="InterPro"/>
</dbReference>
<dbReference type="GO" id="GO:0017118">
    <property type="term" value="F:lipoyltransferase activity"/>
    <property type="evidence" value="ECO:0007669"/>
    <property type="project" value="TreeGrafter"/>
</dbReference>
<evidence type="ECO:0000256" key="2">
    <source>
        <dbReference type="ARBA" id="ARBA00005124"/>
    </source>
</evidence>
<dbReference type="Gene3D" id="3.30.930.10">
    <property type="entry name" value="Bira Bifunctional Protein, Domain 2"/>
    <property type="match status" value="1"/>
</dbReference>
<evidence type="ECO:0000256" key="4">
    <source>
        <dbReference type="ARBA" id="ARBA00022598"/>
    </source>
</evidence>
<comment type="pathway">
    <text evidence="2">Protein modification; protein lipoylation via exogenous pathway; protein N(6)-(lipoyl)lysine from lipoate: step 1/2.</text>
</comment>
<dbReference type="Pfam" id="PF21948">
    <property type="entry name" value="LplA-B_cat"/>
    <property type="match status" value="1"/>
</dbReference>
<dbReference type="NCBIfam" id="TIGR00545">
    <property type="entry name" value="lipoyltrans"/>
    <property type="match status" value="1"/>
</dbReference>
<dbReference type="Pfam" id="PF10437">
    <property type="entry name" value="Lip_prot_lig_C"/>
    <property type="match status" value="1"/>
</dbReference>
<dbReference type="PANTHER" id="PTHR12561:SF3">
    <property type="entry name" value="LIPOYLTRANSFERASE 1, MITOCHONDRIAL"/>
    <property type="match status" value="1"/>
</dbReference>
<dbReference type="PROSITE" id="PS51733">
    <property type="entry name" value="BPL_LPL_CATALYTIC"/>
    <property type="match status" value="1"/>
</dbReference>
<evidence type="ECO:0000256" key="5">
    <source>
        <dbReference type="ARBA" id="ARBA00022741"/>
    </source>
</evidence>
<reference evidence="9 10" key="1">
    <citation type="submission" date="2016-11" db="EMBL/GenBank/DDBJ databases">
        <authorList>
            <person name="Jaros S."/>
            <person name="Januszkiewicz K."/>
            <person name="Wedrychowicz H."/>
        </authorList>
    </citation>
    <scope>NUCLEOTIDE SEQUENCE [LARGE SCALE GENOMIC DNA]</scope>
    <source>
        <strain evidence="9 10">DSM 15480</strain>
    </source>
</reference>
<dbReference type="InterPro" id="IPR045864">
    <property type="entry name" value="aa-tRNA-synth_II/BPL/LPL"/>
</dbReference>
<keyword evidence="10" id="KW-1185">Reference proteome</keyword>
<dbReference type="PANTHER" id="PTHR12561">
    <property type="entry name" value="LIPOATE-PROTEIN LIGASE"/>
    <property type="match status" value="1"/>
</dbReference>
<comment type="pathway">
    <text evidence="1">Protein modification; protein lipoylation via exogenous pathway; protein N(6)-(lipoyl)lysine from lipoate: step 2/2.</text>
</comment>
<keyword evidence="5" id="KW-0547">Nucleotide-binding</keyword>
<gene>
    <name evidence="9" type="ORF">SAMN02745243_00579</name>
</gene>
<dbReference type="Gene3D" id="3.30.390.50">
    <property type="entry name" value="CO dehydrogenase flavoprotein, C-terminal domain"/>
    <property type="match status" value="1"/>
</dbReference>
<sequence length="333" mass="37982">MKNSILMVNESTDPYFNLALEEYLLTHYEKGTIIMLWQNERTIVVGRHQNTLEEINRKYVEDHGIRVVRRMTGGGAVYHDLGNLNYSFITDRSESGDEGMKQFAGYVIRALAEIGVEAAFSGRNDILVQEKKVSGTAQHIHKNRILHHGCLLYASDIAQVAASLNVRAEKFQSKSVKSVRSRVGNITDFLEEAVPLDEFKKILIRTILQDDTYRTLTLTPEELAAVERLKTEKYESWSWNYGNPIPCSVHNVRKLRGGFLEICAEVVRGIIENCRIYGDYMALRPSKEIEEALIGCRFEYAQVMSVLKKYKLEEYFGSISDKELAETILGVED</sequence>
<evidence type="ECO:0000256" key="6">
    <source>
        <dbReference type="ARBA" id="ARBA00022840"/>
    </source>
</evidence>
<dbReference type="SUPFAM" id="SSF55681">
    <property type="entry name" value="Class II aaRS and biotin synthetases"/>
    <property type="match status" value="1"/>
</dbReference>
<proteinExistence type="predicted"/>
<dbReference type="InterPro" id="IPR004562">
    <property type="entry name" value="LipoylTrfase_LipoateP_Ligase"/>
</dbReference>
<dbReference type="GO" id="GO:0005524">
    <property type="term" value="F:ATP binding"/>
    <property type="evidence" value="ECO:0007669"/>
    <property type="project" value="UniProtKB-KW"/>
</dbReference>
<evidence type="ECO:0000256" key="3">
    <source>
        <dbReference type="ARBA" id="ARBA00012367"/>
    </source>
</evidence>
<dbReference type="EMBL" id="FQZY01000008">
    <property type="protein sequence ID" value="SHJ42796.1"/>
    <property type="molecule type" value="Genomic_DNA"/>
</dbReference>
<dbReference type="InterPro" id="IPR004143">
    <property type="entry name" value="BPL_LPL_catalytic"/>
</dbReference>
<protein>
    <recommendedName>
        <fullName evidence="3">lipoate--protein ligase</fullName>
        <ecNumber evidence="3">6.3.1.20</ecNumber>
    </recommendedName>
</protein>
<dbReference type="STRING" id="1121950.SAMN02745243_00579"/>
<evidence type="ECO:0000259" key="8">
    <source>
        <dbReference type="PROSITE" id="PS51733"/>
    </source>
</evidence>
<accession>A0A1M6J7Z9</accession>
<name>A0A1M6J7Z9_9FIRM</name>
<evidence type="ECO:0000313" key="9">
    <source>
        <dbReference type="EMBL" id="SHJ42796.1"/>
    </source>
</evidence>
<dbReference type="FunFam" id="3.30.930.10:FF:000072">
    <property type="entry name" value="Lipoate--protein ligase"/>
    <property type="match status" value="1"/>
</dbReference>
<keyword evidence="6" id="KW-0067">ATP-binding</keyword>
<dbReference type="InterPro" id="IPR019491">
    <property type="entry name" value="Lipoate_protein_ligase_C"/>
</dbReference>
<dbReference type="GO" id="GO:0005737">
    <property type="term" value="C:cytoplasm"/>
    <property type="evidence" value="ECO:0007669"/>
    <property type="project" value="TreeGrafter"/>
</dbReference>
<dbReference type="UniPathway" id="UPA00537">
    <property type="reaction ID" value="UER00594"/>
</dbReference>
<dbReference type="CDD" id="cd16443">
    <property type="entry name" value="LplA"/>
    <property type="match status" value="1"/>
</dbReference>
<dbReference type="SUPFAM" id="SSF82649">
    <property type="entry name" value="SufE/NifU"/>
    <property type="match status" value="1"/>
</dbReference>
<organism evidence="9 10">
    <name type="scientific">Hespellia stercorisuis DSM 15480</name>
    <dbReference type="NCBI Taxonomy" id="1121950"/>
    <lineage>
        <taxon>Bacteria</taxon>
        <taxon>Bacillati</taxon>
        <taxon>Bacillota</taxon>
        <taxon>Clostridia</taxon>
        <taxon>Lachnospirales</taxon>
        <taxon>Lachnospiraceae</taxon>
        <taxon>Hespellia</taxon>
    </lineage>
</organism>